<feature type="signal peptide" evidence="1">
    <location>
        <begin position="1"/>
        <end position="23"/>
    </location>
</feature>
<accession>A0A3Q0J6F8</accession>
<name>A0A3Q0J6F8_DIACI</name>
<gene>
    <name evidence="3" type="primary">LOC113469208</name>
</gene>
<keyword evidence="2" id="KW-1185">Reference proteome</keyword>
<organism evidence="2 3">
    <name type="scientific">Diaphorina citri</name>
    <name type="common">Asian citrus psyllid</name>
    <dbReference type="NCBI Taxonomy" id="121845"/>
    <lineage>
        <taxon>Eukaryota</taxon>
        <taxon>Metazoa</taxon>
        <taxon>Ecdysozoa</taxon>
        <taxon>Arthropoda</taxon>
        <taxon>Hexapoda</taxon>
        <taxon>Insecta</taxon>
        <taxon>Pterygota</taxon>
        <taxon>Neoptera</taxon>
        <taxon>Paraneoptera</taxon>
        <taxon>Hemiptera</taxon>
        <taxon>Sternorrhyncha</taxon>
        <taxon>Psylloidea</taxon>
        <taxon>Psyllidae</taxon>
        <taxon>Diaphorininae</taxon>
        <taxon>Diaphorina</taxon>
    </lineage>
</organism>
<proteinExistence type="predicted"/>
<dbReference type="PaxDb" id="121845-A0A3Q0J6F8"/>
<dbReference type="RefSeq" id="XP_026682528.1">
    <property type="nucleotide sequence ID" value="XM_026826727.1"/>
</dbReference>
<protein>
    <submittedName>
        <fullName evidence="3">Uncharacterized protein LOC113469208</fullName>
    </submittedName>
</protein>
<dbReference type="KEGG" id="dci:113469208"/>
<dbReference type="GeneID" id="113469208"/>
<reference evidence="3" key="1">
    <citation type="submission" date="2025-08" db="UniProtKB">
        <authorList>
            <consortium name="RefSeq"/>
        </authorList>
    </citation>
    <scope>IDENTIFICATION</scope>
</reference>
<evidence type="ECO:0000313" key="3">
    <source>
        <dbReference type="RefSeq" id="XP_026682528.1"/>
    </source>
</evidence>
<evidence type="ECO:0000313" key="2">
    <source>
        <dbReference type="Proteomes" id="UP000079169"/>
    </source>
</evidence>
<feature type="chain" id="PRO_5018194082" evidence="1">
    <location>
        <begin position="24"/>
        <end position="102"/>
    </location>
</feature>
<dbReference type="Proteomes" id="UP000079169">
    <property type="component" value="Unplaced"/>
</dbReference>
<evidence type="ECO:0000256" key="1">
    <source>
        <dbReference type="SAM" id="SignalP"/>
    </source>
</evidence>
<dbReference type="AlphaFoldDB" id="A0A3Q0J6F8"/>
<sequence>MKMKLVRWIFITSAVLIIHSKAGVQFPALGKGDSYIVQNNECNGTNGFPVFSFLKYLLSFMQPNEGPNELIQLALSREIPTEMSAILKLVHLEMSNLKPEVR</sequence>
<keyword evidence="1" id="KW-0732">Signal</keyword>